<evidence type="ECO:0000313" key="1">
    <source>
        <dbReference type="EMBL" id="KAA8494371.1"/>
    </source>
</evidence>
<sequence>MGMAFTPLYVADVAARIARPSPRVRSQRNVVRRGANCAGRASRLAASLNNNGERTSRRSRPLRDDASLNELIDALHEYLDEVALDGSERTIDELRYDVLQARGRVDLARGLVNHGGFVVVAKQMQGVQGMRAESAAERVARQQAVEDNRVRLVKSMPEAELGGLALGRAREARLEPELVQRAAMQAKQQLEDRSRYGEDGSSAFPLRPETNRVAQQLMDRAGLSFKVRRRDELTEELEMQQRQRPREQMLFSLPERASMVAFVWFVVLAGRADPLHAVDLGDYATYAPALTQALHAVAGISTVGHMGIAVLAARIAARKNRNPSVWAAKGFLSGAVALQKLTTLRPLPRP</sequence>
<reference evidence="2" key="1">
    <citation type="journal article" date="2019" name="Nat. Commun.">
        <title>Expansion of phycobilisome linker gene families in mesophilic red algae.</title>
        <authorList>
            <person name="Lee J."/>
            <person name="Kim D."/>
            <person name="Bhattacharya D."/>
            <person name="Yoon H.S."/>
        </authorList>
    </citation>
    <scope>NUCLEOTIDE SEQUENCE [LARGE SCALE GENOMIC DNA]</scope>
    <source>
        <strain evidence="2">CCMP 1328</strain>
    </source>
</reference>
<gene>
    <name evidence="1" type="ORF">FVE85_2612</name>
</gene>
<organism evidence="1 2">
    <name type="scientific">Porphyridium purpureum</name>
    <name type="common">Red alga</name>
    <name type="synonym">Porphyridium cruentum</name>
    <dbReference type="NCBI Taxonomy" id="35688"/>
    <lineage>
        <taxon>Eukaryota</taxon>
        <taxon>Rhodophyta</taxon>
        <taxon>Bangiophyceae</taxon>
        <taxon>Porphyridiales</taxon>
        <taxon>Porphyridiaceae</taxon>
        <taxon>Porphyridium</taxon>
    </lineage>
</organism>
<comment type="caution">
    <text evidence="1">The sequence shown here is derived from an EMBL/GenBank/DDBJ whole genome shotgun (WGS) entry which is preliminary data.</text>
</comment>
<name>A0A5J4YS96_PORPP</name>
<proteinExistence type="predicted"/>
<dbReference type="EMBL" id="VRMN01000004">
    <property type="protein sequence ID" value="KAA8494371.1"/>
    <property type="molecule type" value="Genomic_DNA"/>
</dbReference>
<dbReference type="Proteomes" id="UP000324585">
    <property type="component" value="Unassembled WGS sequence"/>
</dbReference>
<protein>
    <submittedName>
        <fullName evidence="1">Uncharacterized protein</fullName>
    </submittedName>
</protein>
<keyword evidence="2" id="KW-1185">Reference proteome</keyword>
<accession>A0A5J4YS96</accession>
<dbReference type="AlphaFoldDB" id="A0A5J4YS96"/>
<evidence type="ECO:0000313" key="2">
    <source>
        <dbReference type="Proteomes" id="UP000324585"/>
    </source>
</evidence>